<keyword evidence="2 4" id="KW-0689">Ribosomal protein</keyword>
<dbReference type="GO" id="GO:0005840">
    <property type="term" value="C:ribosome"/>
    <property type="evidence" value="ECO:0007669"/>
    <property type="project" value="UniProtKB-KW"/>
</dbReference>
<evidence type="ECO:0000256" key="1">
    <source>
        <dbReference type="ARBA" id="ARBA00022884"/>
    </source>
</evidence>
<name>A0A8G2FWD0_PICTO</name>
<dbReference type="GO" id="GO:1990904">
    <property type="term" value="C:ribonucleoprotein complex"/>
    <property type="evidence" value="ECO:0007669"/>
    <property type="project" value="UniProtKB-KW"/>
</dbReference>
<dbReference type="GO" id="GO:0006412">
    <property type="term" value="P:translation"/>
    <property type="evidence" value="ECO:0007669"/>
    <property type="project" value="UniProtKB-UniRule"/>
</dbReference>
<sequence>MGMAKHTVKVGVAGRFGPRYGVTVRKEWSKYYVQKKAYYVCPKCKQKKVRRIANGIWECRHCSYKFAGGSYNPEYSAEIVREVAGNV</sequence>
<keyword evidence="4" id="KW-0862">Zinc</keyword>
<dbReference type="HAMAP" id="MF_00327">
    <property type="entry name" value="Ribosomal_eL43"/>
    <property type="match status" value="1"/>
</dbReference>
<dbReference type="Proteomes" id="UP000192315">
    <property type="component" value="Unassembled WGS sequence"/>
</dbReference>
<feature type="binding site" evidence="4">
    <location>
        <position position="59"/>
    </location>
    <ligand>
        <name>Zn(2+)</name>
        <dbReference type="ChEBI" id="CHEBI:29105"/>
    </ligand>
</feature>
<comment type="subunit">
    <text evidence="4">Part of the 50S ribosomal subunit.</text>
</comment>
<keyword evidence="4" id="KW-0699">rRNA-binding</keyword>
<comment type="function">
    <text evidence="4">Binds to the 23S rRNA.</text>
</comment>
<accession>A0A8G2FWD0</accession>
<dbReference type="InterPro" id="IPR050522">
    <property type="entry name" value="Ribosomal_protein_eL43"/>
</dbReference>
<reference evidence="5 6" key="1">
    <citation type="submission" date="2017-04" db="EMBL/GenBank/DDBJ databases">
        <authorList>
            <person name="Varghese N."/>
            <person name="Submissions S."/>
        </authorList>
    </citation>
    <scope>NUCLEOTIDE SEQUENCE [LARGE SCALE GENOMIC DNA]</scope>
    <source>
        <strain evidence="5 6">DSM 9789</strain>
    </source>
</reference>
<dbReference type="SUPFAM" id="SSF57829">
    <property type="entry name" value="Zn-binding ribosomal proteins"/>
    <property type="match status" value="1"/>
</dbReference>
<dbReference type="InterPro" id="IPR011331">
    <property type="entry name" value="Ribosomal_eL37/eL43"/>
</dbReference>
<feature type="binding site" evidence="4">
    <location>
        <position position="62"/>
    </location>
    <ligand>
        <name>Zn(2+)</name>
        <dbReference type="ChEBI" id="CHEBI:29105"/>
    </ligand>
</feature>
<dbReference type="PANTHER" id="PTHR48129">
    <property type="entry name" value="60S RIBOSOMAL PROTEIN L37A"/>
    <property type="match status" value="1"/>
</dbReference>
<keyword evidence="6" id="KW-1185">Reference proteome</keyword>
<evidence type="ECO:0000256" key="3">
    <source>
        <dbReference type="ARBA" id="ARBA00023274"/>
    </source>
</evidence>
<evidence type="ECO:0000256" key="2">
    <source>
        <dbReference type="ARBA" id="ARBA00022980"/>
    </source>
</evidence>
<dbReference type="InterPro" id="IPR011332">
    <property type="entry name" value="Ribosomal_zn-bd"/>
</dbReference>
<organism evidence="5 6">
    <name type="scientific">Picrophilus torridus (strain ATCC 700027 / DSM 9790 / JCM 10055 / NBRC 100828 / KAW 2/3)</name>
    <dbReference type="NCBI Taxonomy" id="1122961"/>
    <lineage>
        <taxon>Archaea</taxon>
        <taxon>Methanobacteriati</taxon>
        <taxon>Thermoplasmatota</taxon>
        <taxon>Thermoplasmata</taxon>
        <taxon>Thermoplasmatales</taxon>
        <taxon>Picrophilaceae</taxon>
        <taxon>Picrophilus</taxon>
    </lineage>
</organism>
<keyword evidence="4" id="KW-0863">Zinc-finger</keyword>
<comment type="cofactor">
    <cofactor evidence="4">
        <name>Zn(2+)</name>
        <dbReference type="ChEBI" id="CHEBI:29105"/>
    </cofactor>
    <text evidence="4">Binds 1 zinc ion per subunit.</text>
</comment>
<dbReference type="Gene3D" id="2.20.25.30">
    <property type="match status" value="1"/>
</dbReference>
<dbReference type="AlphaFoldDB" id="A0A8G2FWD0"/>
<keyword evidence="1 4" id="KW-0694">RNA-binding</keyword>
<comment type="caution">
    <text evidence="5">The sequence shown here is derived from an EMBL/GenBank/DDBJ whole genome shotgun (WGS) entry which is preliminary data.</text>
</comment>
<feature type="zinc finger region" description="C4-type" evidence="4">
    <location>
        <begin position="41"/>
        <end position="62"/>
    </location>
</feature>
<dbReference type="EMBL" id="FWYE01000001">
    <property type="protein sequence ID" value="SMD30722.1"/>
    <property type="molecule type" value="Genomic_DNA"/>
</dbReference>
<dbReference type="PANTHER" id="PTHR48129:SF1">
    <property type="entry name" value="LARGE RIBOSOMAL SUBUNIT PROTEIN EL43"/>
    <property type="match status" value="1"/>
</dbReference>
<keyword evidence="4" id="KW-0479">Metal-binding</keyword>
<dbReference type="GO" id="GO:0008270">
    <property type="term" value="F:zinc ion binding"/>
    <property type="evidence" value="ECO:0007669"/>
    <property type="project" value="UniProtKB-UniRule"/>
</dbReference>
<evidence type="ECO:0000256" key="4">
    <source>
        <dbReference type="HAMAP-Rule" id="MF_00327"/>
    </source>
</evidence>
<keyword evidence="3 4" id="KW-0687">Ribonucleoprotein</keyword>
<evidence type="ECO:0000313" key="5">
    <source>
        <dbReference type="EMBL" id="SMD30722.1"/>
    </source>
</evidence>
<feature type="binding site" evidence="4">
    <location>
        <position position="44"/>
    </location>
    <ligand>
        <name>Zn(2+)</name>
        <dbReference type="ChEBI" id="CHEBI:29105"/>
    </ligand>
</feature>
<comment type="similarity">
    <text evidence="4">Belongs to the eukaryotic ribosomal protein eL43 family. Putative zinc-binding subfamily.</text>
</comment>
<protein>
    <recommendedName>
        <fullName evidence="4">Large ribosomal subunit protein eL43</fullName>
    </recommendedName>
</protein>
<dbReference type="GO" id="GO:0070180">
    <property type="term" value="F:large ribosomal subunit rRNA binding"/>
    <property type="evidence" value="ECO:0007669"/>
    <property type="project" value="UniProtKB-UniRule"/>
</dbReference>
<dbReference type="NCBIfam" id="NF003058">
    <property type="entry name" value="PRK03976.1"/>
    <property type="match status" value="1"/>
</dbReference>
<dbReference type="InterPro" id="IPR002674">
    <property type="entry name" value="Ribosomal_eL43"/>
</dbReference>
<evidence type="ECO:0000313" key="6">
    <source>
        <dbReference type="Proteomes" id="UP000192315"/>
    </source>
</evidence>
<proteinExistence type="inferred from homology"/>
<feature type="binding site" evidence="4">
    <location>
        <position position="41"/>
    </location>
    <ligand>
        <name>Zn(2+)</name>
        <dbReference type="ChEBI" id="CHEBI:29105"/>
    </ligand>
</feature>
<gene>
    <name evidence="4" type="primary">rpl37ae</name>
    <name evidence="5" type="ORF">SAMN02745355_0616</name>
</gene>
<dbReference type="GO" id="GO:0003735">
    <property type="term" value="F:structural constituent of ribosome"/>
    <property type="evidence" value="ECO:0007669"/>
    <property type="project" value="InterPro"/>
</dbReference>
<dbReference type="Pfam" id="PF01780">
    <property type="entry name" value="Ribosomal_L37ae"/>
    <property type="match status" value="1"/>
</dbReference>